<dbReference type="AlphaFoldDB" id="C6SLA4"/>
<proteinExistence type="predicted"/>
<dbReference type="EMBL" id="AM889138">
    <property type="protein sequence ID" value="CBA08928.1"/>
    <property type="molecule type" value="Genomic_DNA"/>
</dbReference>
<evidence type="ECO:0000313" key="1">
    <source>
        <dbReference type="EMBL" id="CBA08928.1"/>
    </source>
</evidence>
<sequence length="34" mass="3908">MKAIYRPSVYISRNNYMLSGMPSERPSDGIGFNR</sequence>
<gene>
    <name evidence="1" type="ORF">NMW_1728</name>
</gene>
<name>C6SLA4_NEIME</name>
<organism evidence="1">
    <name type="scientific">Neisseria meningitidis alpha275</name>
    <dbReference type="NCBI Taxonomy" id="295996"/>
    <lineage>
        <taxon>Bacteria</taxon>
        <taxon>Pseudomonadati</taxon>
        <taxon>Pseudomonadota</taxon>
        <taxon>Betaproteobacteria</taxon>
        <taxon>Neisseriales</taxon>
        <taxon>Neisseriaceae</taxon>
        <taxon>Neisseria</taxon>
    </lineage>
</organism>
<reference evidence="1" key="1">
    <citation type="journal article" date="2008" name="Proc. Natl. Acad. Sci. U.S.A.">
        <title>Whole-genome comparison of disease and carriage strains provides insights into virulence evolution in Neisseria meningitidis.</title>
        <authorList>
            <person name="Schoen C."/>
            <person name="Blom J."/>
            <person name="Claus H."/>
            <person name="Schramm-Glueck A."/>
            <person name="Brandt P."/>
            <person name="Mueller T."/>
            <person name="Goesmann A."/>
            <person name="Joseph B."/>
            <person name="Konietzny S."/>
            <person name="Kurzai O."/>
            <person name="Schmitt C."/>
            <person name="Friedrich T."/>
            <person name="Linke B."/>
            <person name="Vogel U."/>
            <person name="Frosch M."/>
        </authorList>
    </citation>
    <scope>NUCLEOTIDE SEQUENCE</scope>
    <source>
        <strain evidence="1">Alpha275</strain>
    </source>
</reference>
<accession>C6SLA4</accession>
<protein>
    <submittedName>
        <fullName evidence="1">Uncharacterized protein</fullName>
    </submittedName>
</protein>